<evidence type="ECO:0000313" key="7">
    <source>
        <dbReference type="EMBL" id="CRZ11511.1"/>
    </source>
</evidence>
<keyword evidence="1" id="KW-0597">Phosphoprotein</keyword>
<sequence>EQLAVITVGTTPGCRLMGFNYLTHVLRLISSHLPFEKAPLRRIKLESISGKRLAIDANLYVHHIYKNWPEKVGEIFSDWSKWIKLNNIEPVFVFDGIPKKHLNSSRGAGLTCTVSHAKAEGRLPGNLLIPTTDCTSPSNAFSANQQVGRAHNWDYIREDLVGMTRQRAINGGAWSNVKRTLDNENVAWIKASHDSDSFCALLADPHHKIVDGVASEDNDLTVLGVNLTIRGLFDAFIRSQDEIHELVFSNTLDALGSLTHEQFVRFCLALGSRDIDGFLNNKPISNEKEIMNLVSQFKNEDLQKVASKKLQYYLNNISAENVDLLSPGIDRALSLVEWAETFRVKRAYATIDRRSRGRRNRDAKAQANRRVH</sequence>
<evidence type="ECO:0000256" key="5">
    <source>
        <dbReference type="ARBA" id="ARBA00023128"/>
    </source>
</evidence>
<dbReference type="Pfam" id="PF00752">
    <property type="entry name" value="XPG_N"/>
    <property type="match status" value="1"/>
</dbReference>
<dbReference type="InterPro" id="IPR006085">
    <property type="entry name" value="XPG_DNA_repair_N"/>
</dbReference>
<dbReference type="SMART" id="SM00484">
    <property type="entry name" value="XPGI"/>
    <property type="match status" value="1"/>
</dbReference>
<dbReference type="PANTHER" id="PTHR11081">
    <property type="entry name" value="FLAP ENDONUCLEASE FAMILY MEMBER"/>
    <property type="match status" value="1"/>
</dbReference>
<keyword evidence="3" id="KW-0540">Nuclease</keyword>
<dbReference type="GO" id="GO:0046872">
    <property type="term" value="F:metal ion binding"/>
    <property type="evidence" value="ECO:0007669"/>
    <property type="project" value="UniProtKB-KW"/>
</dbReference>
<organism evidence="7">
    <name type="scientific">Spongospora subterranea</name>
    <dbReference type="NCBI Taxonomy" id="70186"/>
    <lineage>
        <taxon>Eukaryota</taxon>
        <taxon>Sar</taxon>
        <taxon>Rhizaria</taxon>
        <taxon>Endomyxa</taxon>
        <taxon>Phytomyxea</taxon>
        <taxon>Plasmodiophorida</taxon>
        <taxon>Plasmodiophoridae</taxon>
        <taxon>Spongospora</taxon>
    </lineage>
</organism>
<dbReference type="SUPFAM" id="SSF88723">
    <property type="entry name" value="PIN domain-like"/>
    <property type="match status" value="1"/>
</dbReference>
<dbReference type="AlphaFoldDB" id="A0A0H5RCN5"/>
<dbReference type="PRINTS" id="PR00853">
    <property type="entry name" value="XPGRADSUPER"/>
</dbReference>
<reference evidence="7" key="1">
    <citation type="submission" date="2015-04" db="EMBL/GenBank/DDBJ databases">
        <title>The genome sequence of the plant pathogenic Rhizarian Plasmodiophora brassicae reveals insights in its biotrophic life cycle and the origin of chitin synthesis.</title>
        <authorList>
            <person name="Schwelm A."/>
            <person name="Fogelqvist J."/>
            <person name="Knaust A."/>
            <person name="Julke S."/>
            <person name="Lilja T."/>
            <person name="Dhandapani V."/>
            <person name="Bonilla-Rosso G."/>
            <person name="Karlsson M."/>
            <person name="Shevchenko A."/>
            <person name="Choi S.R."/>
            <person name="Kim H.G."/>
            <person name="Park J.Y."/>
            <person name="Lim Y.P."/>
            <person name="Ludwig-Muller J."/>
            <person name="Dixelius C."/>
        </authorList>
    </citation>
    <scope>NUCLEOTIDE SEQUENCE</scope>
    <source>
        <tissue evidence="7">Potato root galls</tissue>
    </source>
</reference>
<keyword evidence="3" id="KW-0378">Hydrolase</keyword>
<dbReference type="Gene3D" id="3.40.50.1010">
    <property type="entry name" value="5'-nuclease"/>
    <property type="match status" value="1"/>
</dbReference>
<evidence type="ECO:0000256" key="1">
    <source>
        <dbReference type="ARBA" id="ARBA00022553"/>
    </source>
</evidence>
<feature type="domain" description="XPG-I" evidence="6">
    <location>
        <begin position="182"/>
        <end position="257"/>
    </location>
</feature>
<dbReference type="InterPro" id="IPR006086">
    <property type="entry name" value="XPG-I_dom"/>
</dbReference>
<feature type="non-terminal residue" evidence="7">
    <location>
        <position position="1"/>
    </location>
</feature>
<keyword evidence="3" id="KW-0255">Endonuclease</keyword>
<dbReference type="GO" id="GO:0017108">
    <property type="term" value="F:5'-flap endonuclease activity"/>
    <property type="evidence" value="ECO:0007669"/>
    <property type="project" value="TreeGrafter"/>
</dbReference>
<dbReference type="PANTHER" id="PTHR11081:SF9">
    <property type="entry name" value="FLAP ENDONUCLEASE 1"/>
    <property type="match status" value="1"/>
</dbReference>
<keyword evidence="2" id="KW-0479">Metal-binding</keyword>
<dbReference type="InterPro" id="IPR006084">
    <property type="entry name" value="XPG/Rad2"/>
</dbReference>
<dbReference type="InterPro" id="IPR029060">
    <property type="entry name" value="PIN-like_dom_sf"/>
</dbReference>
<keyword evidence="4" id="KW-0460">Magnesium</keyword>
<dbReference type="EMBL" id="HACM01011069">
    <property type="protein sequence ID" value="CRZ11511.1"/>
    <property type="molecule type" value="Transcribed_RNA"/>
</dbReference>
<accession>A0A0H5RCN5</accession>
<evidence type="ECO:0000256" key="3">
    <source>
        <dbReference type="ARBA" id="ARBA00022759"/>
    </source>
</evidence>
<evidence type="ECO:0000259" key="6">
    <source>
        <dbReference type="SMART" id="SM00484"/>
    </source>
</evidence>
<evidence type="ECO:0000256" key="2">
    <source>
        <dbReference type="ARBA" id="ARBA00022723"/>
    </source>
</evidence>
<dbReference type="Pfam" id="PF00867">
    <property type="entry name" value="XPG_I"/>
    <property type="match status" value="1"/>
</dbReference>
<keyword evidence="5" id="KW-0496">Mitochondrion</keyword>
<evidence type="ECO:0000256" key="4">
    <source>
        <dbReference type="ARBA" id="ARBA00022842"/>
    </source>
</evidence>
<proteinExistence type="predicted"/>
<protein>
    <recommendedName>
        <fullName evidence="6">XPG-I domain-containing protein</fullName>
    </recommendedName>
</protein>
<name>A0A0H5RCN5_9EUKA</name>